<dbReference type="AlphaFoldDB" id="A0AAD7JFY4"/>
<feature type="region of interest" description="Disordered" evidence="1">
    <location>
        <begin position="217"/>
        <end position="239"/>
    </location>
</feature>
<feature type="region of interest" description="Disordered" evidence="1">
    <location>
        <begin position="1"/>
        <end position="139"/>
    </location>
</feature>
<dbReference type="Proteomes" id="UP001215280">
    <property type="component" value="Unassembled WGS sequence"/>
</dbReference>
<evidence type="ECO:0000313" key="2">
    <source>
        <dbReference type="EMBL" id="KAJ7764019.1"/>
    </source>
</evidence>
<accession>A0AAD7JFY4</accession>
<dbReference type="Pfam" id="PF12223">
    <property type="entry name" value="DUF3602"/>
    <property type="match status" value="1"/>
</dbReference>
<dbReference type="EMBL" id="JARJLG010000039">
    <property type="protein sequence ID" value="KAJ7764019.1"/>
    <property type="molecule type" value="Genomic_DNA"/>
</dbReference>
<feature type="compositionally biased region" description="Basic and acidic residues" evidence="1">
    <location>
        <begin position="219"/>
        <end position="228"/>
    </location>
</feature>
<keyword evidence="3" id="KW-1185">Reference proteome</keyword>
<evidence type="ECO:0000256" key="1">
    <source>
        <dbReference type="SAM" id="MobiDB-lite"/>
    </source>
</evidence>
<feature type="compositionally biased region" description="Acidic residues" evidence="1">
    <location>
        <begin position="229"/>
        <end position="239"/>
    </location>
</feature>
<reference evidence="2" key="1">
    <citation type="submission" date="2023-03" db="EMBL/GenBank/DDBJ databases">
        <title>Massive genome expansion in bonnet fungi (Mycena s.s.) driven by repeated elements and novel gene families across ecological guilds.</title>
        <authorList>
            <consortium name="Lawrence Berkeley National Laboratory"/>
            <person name="Harder C.B."/>
            <person name="Miyauchi S."/>
            <person name="Viragh M."/>
            <person name="Kuo A."/>
            <person name="Thoen E."/>
            <person name="Andreopoulos B."/>
            <person name="Lu D."/>
            <person name="Skrede I."/>
            <person name="Drula E."/>
            <person name="Henrissat B."/>
            <person name="Morin E."/>
            <person name="Kohler A."/>
            <person name="Barry K."/>
            <person name="LaButti K."/>
            <person name="Morin E."/>
            <person name="Salamov A."/>
            <person name="Lipzen A."/>
            <person name="Mereny Z."/>
            <person name="Hegedus B."/>
            <person name="Baldrian P."/>
            <person name="Stursova M."/>
            <person name="Weitz H."/>
            <person name="Taylor A."/>
            <person name="Grigoriev I.V."/>
            <person name="Nagy L.G."/>
            <person name="Martin F."/>
            <person name="Kauserud H."/>
        </authorList>
    </citation>
    <scope>NUCLEOTIDE SEQUENCE</scope>
    <source>
        <strain evidence="2">CBHHK188m</strain>
    </source>
</reference>
<dbReference type="PANTHER" id="PTHR34693">
    <property type="entry name" value="PROTEIN PAR32"/>
    <property type="match status" value="1"/>
</dbReference>
<proteinExistence type="predicted"/>
<name>A0AAD7JFY4_9AGAR</name>
<dbReference type="InterPro" id="IPR022024">
    <property type="entry name" value="DUF3602"/>
</dbReference>
<protein>
    <submittedName>
        <fullName evidence="2">Uncharacterized protein</fullName>
    </submittedName>
</protein>
<gene>
    <name evidence="2" type="ORF">DFH07DRAFT_812323</name>
</gene>
<dbReference type="InterPro" id="IPR053203">
    <property type="entry name" value="Cisplatin_resist-associated"/>
</dbReference>
<organism evidence="2 3">
    <name type="scientific">Mycena maculata</name>
    <dbReference type="NCBI Taxonomy" id="230809"/>
    <lineage>
        <taxon>Eukaryota</taxon>
        <taxon>Fungi</taxon>
        <taxon>Dikarya</taxon>
        <taxon>Basidiomycota</taxon>
        <taxon>Agaricomycotina</taxon>
        <taxon>Agaricomycetes</taxon>
        <taxon>Agaricomycetidae</taxon>
        <taxon>Agaricales</taxon>
        <taxon>Marasmiineae</taxon>
        <taxon>Mycenaceae</taxon>
        <taxon>Mycena</taxon>
    </lineage>
</organism>
<comment type="caution">
    <text evidence="2">The sequence shown here is derived from an EMBL/GenBank/DDBJ whole genome shotgun (WGS) entry which is preliminary data.</text>
</comment>
<dbReference type="PANTHER" id="PTHR34693:SF1">
    <property type="entry name" value="PROTEIN PAR32"/>
    <property type="match status" value="1"/>
</dbReference>
<feature type="compositionally biased region" description="Polar residues" evidence="1">
    <location>
        <begin position="129"/>
        <end position="139"/>
    </location>
</feature>
<sequence>MASLQQQHPRPPPRASAAPNASGMLSGRISSRASLRLHRGQDGEGFVPDGDDNNDEEAETESIASTLVEGGDTPTSRGYISDRGGIGNFHPDALPALPDEQDQEFPWPRGRPRERTRGSQSTGRGGYGNITSAPRNREWSYSTREQEILRVHAEARSVAIPVGRGGYGNIAHARALAAEAGMRSQSVDPVAAPTSMSFSFPVPIFGYRSRRRRKMLRLNGREERHLSDAEESEEEEEAK</sequence>
<feature type="compositionally biased region" description="Acidic residues" evidence="1">
    <location>
        <begin position="49"/>
        <end position="60"/>
    </location>
</feature>
<evidence type="ECO:0000313" key="3">
    <source>
        <dbReference type="Proteomes" id="UP001215280"/>
    </source>
</evidence>